<dbReference type="PATRIC" id="fig|186479.3.peg.9006"/>
<protein>
    <submittedName>
        <fullName evidence="2">Uncharacterized protein</fullName>
    </submittedName>
</protein>
<feature type="region of interest" description="Disordered" evidence="1">
    <location>
        <begin position="343"/>
        <end position="371"/>
    </location>
</feature>
<gene>
    <name evidence="2" type="ORF">SE17_15690</name>
</gene>
<comment type="caution">
    <text evidence="2">The sequence shown here is derived from an EMBL/GenBank/DDBJ whole genome shotgun (WGS) entry which is preliminary data.</text>
</comment>
<keyword evidence="3" id="KW-1185">Reference proteome</keyword>
<dbReference type="AlphaFoldDB" id="A0A0P9F798"/>
<evidence type="ECO:0000256" key="1">
    <source>
        <dbReference type="SAM" id="MobiDB-lite"/>
    </source>
</evidence>
<sequence>IEKSAKEFEDSIYQRDRELFGHELSPGIDGDVRLTVLNTPLNGAGGYFSSADGVVKAVNRFSNEREMFVIGINSYPIGDPSYGSTLAHEFQHMIEWTVARRSPSWFNEGMSTLAEDLNGYIDNNTPRRYLEEPDLQLTTWSTDAATTGNHYGASQLFLRYFYQQYGSDAGIAELIKADAGNNLDVFAQVAARKRPEIKQFADVYADWAVANVLNDPNIDGGRYAYKLLPGPAATSELKGDQGAALVNQFGVDYYDGLTGPMTLSFDGSDSVGLIGTEPREGKAMWWSNRGDDSVETLTREVDLSGVKSATLQFAAWYEIELDWDYGFVTVSTDGGKNWTTLQSTTTTTSNPQDANFGNGFTGVSGSPGTETDKGVRGAWIDEKVDLSPYAGQKVLLRFWMVNDAAYNAQGMALDNIRIPELNYADGAEDGDGGWQAEGFVRTSGELAQTWALRLIRTNGGTPSVEPVAVDEQGRATVQLANGERGTLAVIGTTPFTTEPARYSYSVTKP</sequence>
<reference evidence="2 3" key="1">
    <citation type="submission" date="2015-09" db="EMBL/GenBank/DDBJ databases">
        <title>Draft genome sequence of Kouleothrix aurantiaca JCM 19913.</title>
        <authorList>
            <person name="Hemp J."/>
        </authorList>
    </citation>
    <scope>NUCLEOTIDE SEQUENCE [LARGE SCALE GENOMIC DNA]</scope>
    <source>
        <strain evidence="2 3">COM-B</strain>
    </source>
</reference>
<dbReference type="Pfam" id="PF20773">
    <property type="entry name" value="InhA-like_MAM"/>
    <property type="match status" value="1"/>
</dbReference>
<dbReference type="Gene3D" id="2.60.120.260">
    <property type="entry name" value="Galactose-binding domain-like"/>
    <property type="match status" value="1"/>
</dbReference>
<evidence type="ECO:0000313" key="3">
    <source>
        <dbReference type="Proteomes" id="UP000050509"/>
    </source>
</evidence>
<proteinExistence type="predicted"/>
<dbReference type="EMBL" id="LJCR01000556">
    <property type="protein sequence ID" value="KPV52402.1"/>
    <property type="molecule type" value="Genomic_DNA"/>
</dbReference>
<name>A0A0P9F798_9CHLR</name>
<accession>A0A0P9F798</accession>
<feature type="non-terminal residue" evidence="2">
    <location>
        <position position="1"/>
    </location>
</feature>
<evidence type="ECO:0000313" key="2">
    <source>
        <dbReference type="EMBL" id="KPV52402.1"/>
    </source>
</evidence>
<dbReference type="Proteomes" id="UP000050509">
    <property type="component" value="Unassembled WGS sequence"/>
</dbReference>
<organism evidence="2 3">
    <name type="scientific">Kouleothrix aurantiaca</name>
    <dbReference type="NCBI Taxonomy" id="186479"/>
    <lineage>
        <taxon>Bacteria</taxon>
        <taxon>Bacillati</taxon>
        <taxon>Chloroflexota</taxon>
        <taxon>Chloroflexia</taxon>
        <taxon>Chloroflexales</taxon>
        <taxon>Roseiflexineae</taxon>
        <taxon>Roseiflexaceae</taxon>
        <taxon>Kouleothrix</taxon>
    </lineage>
</organism>